<dbReference type="Gene3D" id="3.40.50.10490">
    <property type="entry name" value="Glucose-6-phosphate isomerase like protein, domain 1"/>
    <property type="match status" value="2"/>
</dbReference>
<evidence type="ECO:0000256" key="3">
    <source>
        <dbReference type="ARBA" id="ARBA00022432"/>
    </source>
</evidence>
<evidence type="ECO:0000313" key="10">
    <source>
        <dbReference type="EMBL" id="BDU76223.1"/>
    </source>
</evidence>
<evidence type="ECO:0000256" key="8">
    <source>
        <dbReference type="HAMAP-Rule" id="MF_00473"/>
    </source>
</evidence>
<accession>A0AA48KF94</accession>
<dbReference type="RefSeq" id="WP_243346380.1">
    <property type="nucleotide sequence ID" value="NZ_AP027081.1"/>
</dbReference>
<dbReference type="PANTHER" id="PTHR11469:SF1">
    <property type="entry name" value="GLUCOSE-6-PHOSPHATE ISOMERASE"/>
    <property type="match status" value="1"/>
</dbReference>
<dbReference type="FunFam" id="3.40.50.10490:FF:000018">
    <property type="entry name" value="Glucose-6-phosphate isomerase"/>
    <property type="match status" value="1"/>
</dbReference>
<dbReference type="GO" id="GO:0051156">
    <property type="term" value="P:glucose 6-phosphate metabolic process"/>
    <property type="evidence" value="ECO:0007669"/>
    <property type="project" value="TreeGrafter"/>
</dbReference>
<dbReference type="NCBIfam" id="NF001211">
    <property type="entry name" value="PRK00179.1"/>
    <property type="match status" value="1"/>
</dbReference>
<dbReference type="EC" id="5.3.1.9" evidence="8"/>
<dbReference type="CDD" id="cd05016">
    <property type="entry name" value="SIS_PGI_2"/>
    <property type="match status" value="1"/>
</dbReference>
<dbReference type="InterPro" id="IPR001672">
    <property type="entry name" value="G6P_Isomerase"/>
</dbReference>
<comment type="pathway">
    <text evidence="1 8 9">Carbohydrate degradation; glycolysis; D-glyceraldehyde 3-phosphate and glycerone phosphate from D-glucose: step 2/4.</text>
</comment>
<dbReference type="InterPro" id="IPR035476">
    <property type="entry name" value="SIS_PGI_1"/>
</dbReference>
<evidence type="ECO:0000256" key="7">
    <source>
        <dbReference type="ARBA" id="ARBA00029321"/>
    </source>
</evidence>
<comment type="subcellular location">
    <subcellularLocation>
        <location evidence="8">Cytoplasm</location>
    </subcellularLocation>
</comment>
<dbReference type="GO" id="GO:0005829">
    <property type="term" value="C:cytosol"/>
    <property type="evidence" value="ECO:0007669"/>
    <property type="project" value="TreeGrafter"/>
</dbReference>
<feature type="active site" description="Proton donor" evidence="8">
    <location>
        <position position="357"/>
    </location>
</feature>
<dbReference type="Proteomes" id="UP001228113">
    <property type="component" value="Chromosome"/>
</dbReference>
<evidence type="ECO:0000256" key="4">
    <source>
        <dbReference type="ARBA" id="ARBA00022490"/>
    </source>
</evidence>
<dbReference type="SUPFAM" id="SSF53697">
    <property type="entry name" value="SIS domain"/>
    <property type="match status" value="1"/>
</dbReference>
<dbReference type="InterPro" id="IPR046348">
    <property type="entry name" value="SIS_dom_sf"/>
</dbReference>
<dbReference type="HAMAP" id="MF_00473">
    <property type="entry name" value="G6P_isomerase"/>
    <property type="match status" value="1"/>
</dbReference>
<dbReference type="GO" id="GO:0004347">
    <property type="term" value="F:glucose-6-phosphate isomerase activity"/>
    <property type="evidence" value="ECO:0007669"/>
    <property type="project" value="UniProtKB-UniRule"/>
</dbReference>
<feature type="active site" evidence="8">
    <location>
        <position position="388"/>
    </location>
</feature>
<keyword evidence="5 8" id="KW-0324">Glycolysis</keyword>
<keyword evidence="11" id="KW-1185">Reference proteome</keyword>
<dbReference type="InterPro" id="IPR035482">
    <property type="entry name" value="SIS_PGI_2"/>
</dbReference>
<dbReference type="PRINTS" id="PR00662">
    <property type="entry name" value="G6PISOMERASE"/>
</dbReference>
<dbReference type="InterPro" id="IPR018189">
    <property type="entry name" value="Phosphoglucose_isomerase_CS"/>
</dbReference>
<dbReference type="AlphaFoldDB" id="A0AA48KF94"/>
<organism evidence="10 11">
    <name type="scientific">Mesoterricola sediminis</name>
    <dbReference type="NCBI Taxonomy" id="2927980"/>
    <lineage>
        <taxon>Bacteria</taxon>
        <taxon>Pseudomonadati</taxon>
        <taxon>Acidobacteriota</taxon>
        <taxon>Holophagae</taxon>
        <taxon>Holophagales</taxon>
        <taxon>Holophagaceae</taxon>
        <taxon>Mesoterricola</taxon>
    </lineage>
</organism>
<dbReference type="GO" id="GO:0006094">
    <property type="term" value="P:gluconeogenesis"/>
    <property type="evidence" value="ECO:0007669"/>
    <property type="project" value="UniProtKB-UniRule"/>
</dbReference>
<comment type="pathway">
    <text evidence="8">Carbohydrate biosynthesis; gluconeogenesis.</text>
</comment>
<dbReference type="InterPro" id="IPR023096">
    <property type="entry name" value="G6P_Isomerase_C"/>
</dbReference>
<dbReference type="PROSITE" id="PS51463">
    <property type="entry name" value="P_GLUCOSE_ISOMERASE_3"/>
    <property type="match status" value="1"/>
</dbReference>
<keyword evidence="4 8" id="KW-0963">Cytoplasm</keyword>
<dbReference type="PROSITE" id="PS00765">
    <property type="entry name" value="P_GLUCOSE_ISOMERASE_1"/>
    <property type="match status" value="1"/>
</dbReference>
<comment type="similarity">
    <text evidence="2 8 9">Belongs to the GPI family.</text>
</comment>
<reference evidence="10" key="1">
    <citation type="journal article" date="2023" name="Int. J. Syst. Evol. Microbiol.">
        <title>Mesoterricola silvestris gen. nov., sp. nov., Mesoterricola sediminis sp. nov., Geothrix oryzae sp. nov., Geothrix edaphica sp. nov., Geothrix rubra sp. nov., and Geothrix limicola sp. nov., six novel members of Acidobacteriota isolated from soils.</title>
        <authorList>
            <person name="Itoh H."/>
            <person name="Sugisawa Y."/>
            <person name="Mise K."/>
            <person name="Xu Z."/>
            <person name="Kuniyasu M."/>
            <person name="Ushijima N."/>
            <person name="Kawano K."/>
            <person name="Kobayashi E."/>
            <person name="Shiratori Y."/>
            <person name="Masuda Y."/>
            <person name="Senoo K."/>
        </authorList>
    </citation>
    <scope>NUCLEOTIDE SEQUENCE</scope>
    <source>
        <strain evidence="10">W786</strain>
    </source>
</reference>
<dbReference type="GO" id="GO:0006096">
    <property type="term" value="P:glycolytic process"/>
    <property type="evidence" value="ECO:0007669"/>
    <property type="project" value="UniProtKB-UniRule"/>
</dbReference>
<feature type="active site" evidence="8">
    <location>
        <position position="508"/>
    </location>
</feature>
<dbReference type="PROSITE" id="PS00174">
    <property type="entry name" value="P_GLUCOSE_ISOMERASE_2"/>
    <property type="match status" value="1"/>
</dbReference>
<comment type="catalytic activity">
    <reaction evidence="7 8 9">
        <text>alpha-D-glucose 6-phosphate = beta-D-fructose 6-phosphate</text>
        <dbReference type="Rhea" id="RHEA:11816"/>
        <dbReference type="ChEBI" id="CHEBI:57634"/>
        <dbReference type="ChEBI" id="CHEBI:58225"/>
        <dbReference type="EC" id="5.3.1.9"/>
    </reaction>
</comment>
<evidence type="ECO:0000313" key="11">
    <source>
        <dbReference type="Proteomes" id="UP001228113"/>
    </source>
</evidence>
<keyword evidence="3 8" id="KW-0312">Gluconeogenesis</keyword>
<evidence type="ECO:0000256" key="6">
    <source>
        <dbReference type="ARBA" id="ARBA00023235"/>
    </source>
</evidence>
<evidence type="ECO:0000256" key="2">
    <source>
        <dbReference type="ARBA" id="ARBA00006604"/>
    </source>
</evidence>
<dbReference type="Pfam" id="PF00342">
    <property type="entry name" value="PGI"/>
    <property type="match status" value="1"/>
</dbReference>
<sequence length="545" mass="59583">MDKRTAPLTESKAWKALQDHFAEIRGLHLRELFAGDPARGEAFTLEAAGLFLDYSKNRVTARTLELLADLARERGVGDRVEAMFTGRRINVTEGRAVLHTALRAPRGASVEVDGRNVVPAVHEVLDRMAAFAGAVRSGEWKGFTGMPIRAVVNIGIGGSDLGPAMVCEALRAYATRDIEFRFVSNVDATDFCEATRDLDPRTTLFIVSSKTFTTQETMANARSARAWCLRALEDEAAVARHFVAVSTDAAKVAAFGIDTANMFGFWDWVGGRYSLDSAIGLSTMIAVGPDRFRELLEGFRAMDEHFRTAPVERNMPMILGLLGIWYADFFEAPTVAVLPYDHYLRRFPAYLQQLIMESNGKSVTLDGEAVGAPTSPVYWGEPGTNGQHSFYQLIHQGSHLIPCDFIAFARSLNPLDGHHAMLLSNVLAQAEALAFGKTSAEVAAEGASPALVPHRTFPGNRPSNVILAERLTPAVLGALVALYEHMVFVQGAVWGINPFDQWGVELGKELSRRILPELEAGTEPALAHDGSTNALIRRLRRLAAH</sequence>
<dbReference type="GO" id="GO:0097367">
    <property type="term" value="F:carbohydrate derivative binding"/>
    <property type="evidence" value="ECO:0007669"/>
    <property type="project" value="InterPro"/>
</dbReference>
<protein>
    <recommendedName>
        <fullName evidence="8">Glucose-6-phosphate isomerase</fullName>
        <shortName evidence="8">GPI</shortName>
        <ecNumber evidence="8">5.3.1.9</ecNumber>
    </recommendedName>
    <alternativeName>
        <fullName evidence="8">Phosphoglucose isomerase</fullName>
        <shortName evidence="8">PGI</shortName>
    </alternativeName>
    <alternativeName>
        <fullName evidence="8">Phosphohexose isomerase</fullName>
        <shortName evidence="8">PHI</shortName>
    </alternativeName>
</protein>
<evidence type="ECO:0000256" key="9">
    <source>
        <dbReference type="RuleBase" id="RU000612"/>
    </source>
</evidence>
<dbReference type="Gene3D" id="1.10.1390.10">
    <property type="match status" value="1"/>
</dbReference>
<name>A0AA48KF94_9BACT</name>
<evidence type="ECO:0000256" key="1">
    <source>
        <dbReference type="ARBA" id="ARBA00004926"/>
    </source>
</evidence>
<dbReference type="EMBL" id="AP027081">
    <property type="protein sequence ID" value="BDU76223.1"/>
    <property type="molecule type" value="Genomic_DNA"/>
</dbReference>
<dbReference type="PANTHER" id="PTHR11469">
    <property type="entry name" value="GLUCOSE-6-PHOSPHATE ISOMERASE"/>
    <property type="match status" value="1"/>
</dbReference>
<gene>
    <name evidence="8 10" type="primary">pgi</name>
    <name evidence="10" type="ORF">METESE_11810</name>
</gene>
<keyword evidence="6 8" id="KW-0413">Isomerase</keyword>
<comment type="function">
    <text evidence="8">Catalyzes the reversible isomerization of glucose-6-phosphate to fructose-6-phosphate.</text>
</comment>
<dbReference type="KEGG" id="msea:METESE_11810"/>
<dbReference type="GO" id="GO:0048029">
    <property type="term" value="F:monosaccharide binding"/>
    <property type="evidence" value="ECO:0007669"/>
    <property type="project" value="TreeGrafter"/>
</dbReference>
<proteinExistence type="inferred from homology"/>
<dbReference type="CDD" id="cd05015">
    <property type="entry name" value="SIS_PGI_1"/>
    <property type="match status" value="1"/>
</dbReference>
<evidence type="ECO:0000256" key="5">
    <source>
        <dbReference type="ARBA" id="ARBA00023152"/>
    </source>
</evidence>